<name>A0ABN7API1_9HEMI</name>
<protein>
    <submittedName>
        <fullName evidence="1">Uncharacterized protein</fullName>
    </submittedName>
</protein>
<gene>
    <name evidence="1" type="ORF">NTJ_06930</name>
</gene>
<evidence type="ECO:0000313" key="2">
    <source>
        <dbReference type="Proteomes" id="UP001307889"/>
    </source>
</evidence>
<keyword evidence="2" id="KW-1185">Reference proteome</keyword>
<accession>A0ABN7API1</accession>
<sequence>MLLVILCETMRAPRQPQRSYATAPASAQRLYRKSLLTNDLQFPAAIIPQVLSSSVRAALPLSRRAALHFPARRPITSGGEWISERGTSHVLRSRALS</sequence>
<dbReference type="Proteomes" id="UP001307889">
    <property type="component" value="Chromosome 5"/>
</dbReference>
<dbReference type="EMBL" id="AP028913">
    <property type="protein sequence ID" value="BES94121.1"/>
    <property type="molecule type" value="Genomic_DNA"/>
</dbReference>
<organism evidence="1 2">
    <name type="scientific">Nesidiocoris tenuis</name>
    <dbReference type="NCBI Taxonomy" id="355587"/>
    <lineage>
        <taxon>Eukaryota</taxon>
        <taxon>Metazoa</taxon>
        <taxon>Ecdysozoa</taxon>
        <taxon>Arthropoda</taxon>
        <taxon>Hexapoda</taxon>
        <taxon>Insecta</taxon>
        <taxon>Pterygota</taxon>
        <taxon>Neoptera</taxon>
        <taxon>Paraneoptera</taxon>
        <taxon>Hemiptera</taxon>
        <taxon>Heteroptera</taxon>
        <taxon>Panheteroptera</taxon>
        <taxon>Cimicomorpha</taxon>
        <taxon>Miridae</taxon>
        <taxon>Dicyphina</taxon>
        <taxon>Nesidiocoris</taxon>
    </lineage>
</organism>
<evidence type="ECO:0000313" key="1">
    <source>
        <dbReference type="EMBL" id="BES94121.1"/>
    </source>
</evidence>
<proteinExistence type="predicted"/>
<reference evidence="1 2" key="1">
    <citation type="submission" date="2023-09" db="EMBL/GenBank/DDBJ databases">
        <title>Nesidiocoris tenuis whole genome shotgun sequence.</title>
        <authorList>
            <person name="Shibata T."/>
            <person name="Shimoda M."/>
            <person name="Kobayashi T."/>
            <person name="Uehara T."/>
        </authorList>
    </citation>
    <scope>NUCLEOTIDE SEQUENCE [LARGE SCALE GENOMIC DNA]</scope>
    <source>
        <strain evidence="1 2">Japan</strain>
    </source>
</reference>